<name>A0A023W7G8_9CAUD</name>
<dbReference type="SUPFAM" id="SSF56731">
    <property type="entry name" value="DNA primase core"/>
    <property type="match status" value="1"/>
</dbReference>
<proteinExistence type="predicted"/>
<organism evidence="1 2">
    <name type="scientific">Mycobacterium phage Phantastic</name>
    <dbReference type="NCBI Taxonomy" id="1486426"/>
    <lineage>
        <taxon>Viruses</taxon>
        <taxon>Duplodnaviria</taxon>
        <taxon>Heunggongvirae</taxon>
        <taxon>Uroviricota</taxon>
        <taxon>Caudoviricetes</taxon>
        <taxon>Veracruzvirus</taxon>
        <taxon>Veracruzvirus phantastic</taxon>
    </lineage>
</organism>
<dbReference type="RefSeq" id="YP_009032544.1">
    <property type="nucleotide sequence ID" value="NC_024148.1"/>
</dbReference>
<accession>A0A023W7G8</accession>
<dbReference type="KEGG" id="vg:19488248"/>
<dbReference type="OrthoDB" id="7384at10239"/>
<dbReference type="Proteomes" id="UP000024443">
    <property type="component" value="Segment"/>
</dbReference>
<dbReference type="InterPro" id="IPR034154">
    <property type="entry name" value="TOPRIM_DnaG/twinkle"/>
</dbReference>
<dbReference type="EMBL" id="KJ510415">
    <property type="protein sequence ID" value="AHY27122.1"/>
    <property type="molecule type" value="Genomic_DNA"/>
</dbReference>
<dbReference type="Gene3D" id="3.40.1360.10">
    <property type="match status" value="1"/>
</dbReference>
<dbReference type="GeneID" id="19488248"/>
<evidence type="ECO:0000313" key="1">
    <source>
        <dbReference type="EMBL" id="AHY27122.1"/>
    </source>
</evidence>
<protein>
    <submittedName>
        <fullName evidence="1">DNA primase</fullName>
    </submittedName>
</protein>
<reference evidence="1 2" key="1">
    <citation type="submission" date="2014-02" db="EMBL/GenBank/DDBJ databases">
        <authorList>
            <person name="Meadows H.N."/>
            <person name="Fisher J.N.B."/>
            <person name="Gardner A.V."/>
            <person name="Merrill B.D."/>
            <person name="Hartmann K.A."/>
            <person name="Bailey M.E."/>
            <person name="Beckstead A.P."/>
            <person name="Deus L.M."/>
            <person name="Earl A.S."/>
            <person name="Easter R.A."/>
            <person name="Gibby P.D."/>
            <person name="Graves K.A."/>
            <person name="Ayer P.A."/>
            <person name="Heiner M.E."/>
            <person name="Herring J.A."/>
            <person name="Jaen A.D."/>
            <person name="Liu J.E."/>
            <person name="Manci A.M."/>
            <person name="Nielsen D.A."/>
            <person name="Paz H.C."/>
            <person name="Sabin N.R."/>
            <person name="Solomon M.B."/>
            <person name="Sutter R.A."/>
            <person name="Wake B.N."/>
            <person name="Willyerd H.J."/>
            <person name="Zimmerman L.J."/>
            <person name="Breakwell D.P."/>
            <person name="Burnett S.H."/>
            <person name="Grose J.H."/>
            <person name="Bradley K.W."/>
            <person name="Clarke D.Q."/>
            <person name="Lewis M.F."/>
            <person name="Barker L.P."/>
            <person name="Bailey C."/>
            <person name="Asai D.J."/>
            <person name="Garber M.L."/>
            <person name="Bowman C.A."/>
            <person name="Russell D.A."/>
            <person name="Pope W.H."/>
            <person name="Jacobs-Sera D."/>
            <person name="Hendrix R.W."/>
            <person name="Hatfull G.F."/>
        </authorList>
    </citation>
    <scope>NUCLEOTIDE SEQUENCE [LARGE SCALE GENOMIC DNA]</scope>
</reference>
<evidence type="ECO:0000313" key="2">
    <source>
        <dbReference type="Proteomes" id="UP000024443"/>
    </source>
</evidence>
<gene>
    <name evidence="1" type="primary">59</name>
    <name evidence="1" type="ORF">PBI_PHANTASTIC_59</name>
</gene>
<dbReference type="Pfam" id="PF13155">
    <property type="entry name" value="Toprim_2"/>
    <property type="match status" value="1"/>
</dbReference>
<keyword evidence="2" id="KW-1185">Reference proteome</keyword>
<sequence>MQRLSESQKSFLREATERYRRSFPGSPAEEYLATRGLTFPSVRDEVDRFMLGYVDDPLPGHEMYRGFMAIPYLRWSKEHGWIVVSIRYRCIQDHDHRGHGKYMTAPGDQPWLYNTLALMREVPDIAITEGEIDAITAQVCGLPAVGVPGASMWKPYMRELFLGYRTVYILADGDDAGTQFANAVAATLANSRVIPMPPGEDVNSLVISKGKQALLERMKT</sequence>
<dbReference type="CDD" id="cd01029">
    <property type="entry name" value="TOPRIM_primases"/>
    <property type="match status" value="1"/>
</dbReference>